<dbReference type="PANTHER" id="PTHR45453">
    <property type="entry name" value="PHOSPHATE REGULON SENSOR PROTEIN PHOR"/>
    <property type="match status" value="1"/>
</dbReference>
<feature type="transmembrane region" description="Helical" evidence="7">
    <location>
        <begin position="226"/>
        <end position="246"/>
    </location>
</feature>
<feature type="transmembrane region" description="Helical" evidence="7">
    <location>
        <begin position="7"/>
        <end position="28"/>
    </location>
</feature>
<keyword evidence="6" id="KW-0902">Two-component regulatory system</keyword>
<gene>
    <name evidence="9" type="ORF">NEE14_006445</name>
</gene>
<dbReference type="Pfam" id="PF02518">
    <property type="entry name" value="HATPase_c"/>
    <property type="match status" value="1"/>
</dbReference>
<keyword evidence="5 9" id="KW-0418">Kinase</keyword>
<accession>A0ABZ2INJ1</accession>
<keyword evidence="10" id="KW-1185">Reference proteome</keyword>
<comment type="catalytic activity">
    <reaction evidence="1">
        <text>ATP + protein L-histidine = ADP + protein N-phospho-L-histidine.</text>
        <dbReference type="EC" id="2.7.13.3"/>
    </reaction>
</comment>
<dbReference type="InterPro" id="IPR003594">
    <property type="entry name" value="HATPase_dom"/>
</dbReference>
<dbReference type="InterPro" id="IPR036890">
    <property type="entry name" value="HATPase_C_sf"/>
</dbReference>
<dbReference type="InterPro" id="IPR004358">
    <property type="entry name" value="Sig_transdc_His_kin-like_C"/>
</dbReference>
<evidence type="ECO:0000256" key="1">
    <source>
        <dbReference type="ARBA" id="ARBA00000085"/>
    </source>
</evidence>
<dbReference type="InterPro" id="IPR005467">
    <property type="entry name" value="His_kinase_dom"/>
</dbReference>
<reference evidence="9 10" key="1">
    <citation type="submission" date="2024-02" db="EMBL/GenBank/DDBJ databases">
        <title>Whole genome sequencing of Parabacteroides sp. AD58.</title>
        <authorList>
            <person name="Chaplin A.V."/>
            <person name="Pikina A.P."/>
            <person name="Sokolova S.R."/>
            <person name="Korostin D.O."/>
            <person name="Efimov B.A."/>
        </authorList>
    </citation>
    <scope>NUCLEOTIDE SEQUENCE [LARGE SCALE GENOMIC DNA]</scope>
    <source>
        <strain evidence="9 10">AD58</strain>
    </source>
</reference>
<dbReference type="CDD" id="cd00082">
    <property type="entry name" value="HisKA"/>
    <property type="match status" value="1"/>
</dbReference>
<evidence type="ECO:0000313" key="9">
    <source>
        <dbReference type="EMBL" id="WWV67597.1"/>
    </source>
</evidence>
<dbReference type="SMART" id="SM00387">
    <property type="entry name" value="HATPase_c"/>
    <property type="match status" value="1"/>
</dbReference>
<sequence length="487" mass="56688">MEKKIKILHVCTIIAIIVFCITQCWWLYTRYDYIWQNYNEELYQSILGIMQEDFENRRISGERKNIDFVTESSIKVDNTKMQYTINLFFDVYVIDGSKYGDKDSTYSDRILNLYEKYKPEGIKKYEFSIRNCENEREAYVGLERFQVDEICPFSIKRLEDLLKKYGLKTTSITTEKMDSMVWKPKQFSHLNILKPNMTVIYPYDIFEGEVVRMNFDIGMSPIMKRMSGTMVLSLFISIMLISCLVFQIKTIRSQRKIEVLRKDFIQTMVHELKRPIYTLKMCVSFMRNDILMADSQSRAEVISDSYNELDNLSSYFSKLRDLTFDDITEIPLNKSSFSLGEVINDCVKKLNIPGTKKIEIKIISERDIVLYADRMHITNIISNLLENAVKYSAENGLIKISYGQSKKGSVTISIKDNGCGISKYDQKFIFDKFYRSREVIDNHIPGMGLGLAYVELLVKAHDGKVSVNSEEGKGAEFTITLPQDEFI</sequence>
<keyword evidence="4" id="KW-0808">Transferase</keyword>
<dbReference type="EC" id="2.7.13.3" evidence="2"/>
<organism evidence="9 10">
    <name type="scientific">Parabacteroides absconsus</name>
    <dbReference type="NCBI Taxonomy" id="2951805"/>
    <lineage>
        <taxon>Bacteria</taxon>
        <taxon>Pseudomonadati</taxon>
        <taxon>Bacteroidota</taxon>
        <taxon>Bacteroidia</taxon>
        <taxon>Bacteroidales</taxon>
        <taxon>Tannerellaceae</taxon>
        <taxon>Parabacteroides</taxon>
    </lineage>
</organism>
<evidence type="ECO:0000256" key="5">
    <source>
        <dbReference type="ARBA" id="ARBA00022777"/>
    </source>
</evidence>
<protein>
    <recommendedName>
        <fullName evidence="2">histidine kinase</fullName>
        <ecNumber evidence="2">2.7.13.3</ecNumber>
    </recommendedName>
</protein>
<evidence type="ECO:0000259" key="8">
    <source>
        <dbReference type="PROSITE" id="PS50109"/>
    </source>
</evidence>
<evidence type="ECO:0000256" key="2">
    <source>
        <dbReference type="ARBA" id="ARBA00012438"/>
    </source>
</evidence>
<feature type="domain" description="Histidine kinase" evidence="8">
    <location>
        <begin position="267"/>
        <end position="485"/>
    </location>
</feature>
<evidence type="ECO:0000256" key="4">
    <source>
        <dbReference type="ARBA" id="ARBA00022679"/>
    </source>
</evidence>
<dbReference type="RefSeq" id="WP_251967071.1">
    <property type="nucleotide sequence ID" value="NZ_CP146284.1"/>
</dbReference>
<dbReference type="InterPro" id="IPR003661">
    <property type="entry name" value="HisK_dim/P_dom"/>
</dbReference>
<dbReference type="Proteomes" id="UP001320603">
    <property type="component" value="Chromosome"/>
</dbReference>
<dbReference type="SUPFAM" id="SSF55874">
    <property type="entry name" value="ATPase domain of HSP90 chaperone/DNA topoisomerase II/histidine kinase"/>
    <property type="match status" value="1"/>
</dbReference>
<evidence type="ECO:0000256" key="3">
    <source>
        <dbReference type="ARBA" id="ARBA00022553"/>
    </source>
</evidence>
<dbReference type="Gene3D" id="3.30.565.10">
    <property type="entry name" value="Histidine kinase-like ATPase, C-terminal domain"/>
    <property type="match status" value="1"/>
</dbReference>
<dbReference type="CDD" id="cd00075">
    <property type="entry name" value="HATPase"/>
    <property type="match status" value="1"/>
</dbReference>
<dbReference type="InterPro" id="IPR036097">
    <property type="entry name" value="HisK_dim/P_sf"/>
</dbReference>
<evidence type="ECO:0000313" key="10">
    <source>
        <dbReference type="Proteomes" id="UP001320603"/>
    </source>
</evidence>
<dbReference type="GO" id="GO:0016301">
    <property type="term" value="F:kinase activity"/>
    <property type="evidence" value="ECO:0007669"/>
    <property type="project" value="UniProtKB-KW"/>
</dbReference>
<dbReference type="PRINTS" id="PR00344">
    <property type="entry name" value="BCTRLSENSOR"/>
</dbReference>
<dbReference type="InterPro" id="IPR050351">
    <property type="entry name" value="BphY/WalK/GraS-like"/>
</dbReference>
<keyword evidence="3" id="KW-0597">Phosphoprotein</keyword>
<dbReference type="SUPFAM" id="SSF47384">
    <property type="entry name" value="Homodimeric domain of signal transducing histidine kinase"/>
    <property type="match status" value="1"/>
</dbReference>
<dbReference type="EMBL" id="CP146284">
    <property type="protein sequence ID" value="WWV67597.1"/>
    <property type="molecule type" value="Genomic_DNA"/>
</dbReference>
<evidence type="ECO:0000256" key="6">
    <source>
        <dbReference type="ARBA" id="ARBA00023012"/>
    </source>
</evidence>
<dbReference type="Gene3D" id="1.10.287.130">
    <property type="match status" value="1"/>
</dbReference>
<dbReference type="PANTHER" id="PTHR45453:SF1">
    <property type="entry name" value="PHOSPHATE REGULON SENSOR PROTEIN PHOR"/>
    <property type="match status" value="1"/>
</dbReference>
<keyword evidence="7" id="KW-0472">Membrane</keyword>
<name>A0ABZ2INJ1_9BACT</name>
<proteinExistence type="predicted"/>
<evidence type="ECO:0000256" key="7">
    <source>
        <dbReference type="SAM" id="Phobius"/>
    </source>
</evidence>
<keyword evidence="7" id="KW-1133">Transmembrane helix</keyword>
<dbReference type="PROSITE" id="PS50109">
    <property type="entry name" value="HIS_KIN"/>
    <property type="match status" value="1"/>
</dbReference>
<keyword evidence="7" id="KW-0812">Transmembrane</keyword>